<protein>
    <submittedName>
        <fullName evidence="1">Gp53</fullName>
    </submittedName>
</protein>
<reference evidence="1 2" key="1">
    <citation type="journal article" date="2005" name="Appl. Environ. Microbiol.">
        <title>Genomic analysis of bacteriophage PhiJL001: insights into its interaction with a sponge-associated alpha-proteobacterium.</title>
        <authorList>
            <person name="Lohr J.E."/>
            <person name="Chen F."/>
            <person name="Hill R.T."/>
        </authorList>
    </citation>
    <scope>NUCLEOTIDE SEQUENCE</scope>
</reference>
<dbReference type="RefSeq" id="YP_223977.1">
    <property type="nucleotide sequence ID" value="NC_006938.1"/>
</dbReference>
<keyword evidence="2" id="KW-1185">Reference proteome</keyword>
<organism evidence="1 2">
    <name type="scientific">Alphaproteobacteria phage PhiJL001</name>
    <dbReference type="NCBI Taxonomy" id="2681607"/>
    <lineage>
        <taxon>Viruses</taxon>
        <taxon>Duplodnaviria</taxon>
        <taxon>Heunggongvirae</taxon>
        <taxon>Uroviricota</taxon>
        <taxon>Caudoviricetes</taxon>
        <taxon>Mesyanzhinovviridae</taxon>
        <taxon>Keylargovirus</taxon>
        <taxon>Keylargovirus JL001</taxon>
    </lineage>
</organism>
<dbReference type="EMBL" id="AY576273">
    <property type="protein sequence ID" value="AAT69529.1"/>
    <property type="molecule type" value="Genomic_DNA"/>
</dbReference>
<sequence length="76" mass="9040">MNLTLREAVDAGVREGLCQSIWQMCSDLDCPACTRARWHQKPWWRRIWLDEPPLPPYNQLMDRFIGEIVKERANVE</sequence>
<evidence type="ECO:0000313" key="2">
    <source>
        <dbReference type="Proteomes" id="UP000000993"/>
    </source>
</evidence>
<dbReference type="Proteomes" id="UP000000993">
    <property type="component" value="Segment"/>
</dbReference>
<proteinExistence type="predicted"/>
<dbReference type="KEGG" id="vg:3342343"/>
<gene>
    <name evidence="1" type="ORF">JL001p53</name>
</gene>
<dbReference type="GeneID" id="3342343"/>
<evidence type="ECO:0000313" key="1">
    <source>
        <dbReference type="EMBL" id="AAT69529.1"/>
    </source>
</evidence>
<name>Q5DN52_9CAUD</name>
<accession>Q5DN52</accession>